<sequence length="150" mass="17352">MGNILREVGAIARCFESISNIEFKPYGLSKNQYIYLVRICENPGIIQEEIVYMVKVDRSTASRAIEKLERDGFIQKEQESDNRKNKALYPTEKGKEMYEFLRKEDDYSNSAAVKGLSAEEQETLLQLLQKVRANVEPDWEMVKNGGSREY</sequence>
<gene>
    <name evidence="1" type="ORF">WKI47_05835</name>
</gene>
<reference evidence="1" key="1">
    <citation type="submission" date="2024-03" db="EMBL/GenBank/DDBJ databases">
        <title>Whole genome sequecning of epiphytes from Marcgravia umbellata leaves.</title>
        <authorList>
            <person name="Kumar G."/>
            <person name="Savka M.A."/>
        </authorList>
    </citation>
    <scope>NUCLEOTIDE SEQUENCE</scope>
    <source>
        <strain evidence="1">RIT_BL5</strain>
    </source>
</reference>
<organism evidence="1 2">
    <name type="scientific">Saccharibacillus sacchari</name>
    <dbReference type="NCBI Taxonomy" id="456493"/>
    <lineage>
        <taxon>Bacteria</taxon>
        <taxon>Bacillati</taxon>
        <taxon>Bacillota</taxon>
        <taxon>Bacilli</taxon>
        <taxon>Bacillales</taxon>
        <taxon>Paenibacillaceae</taxon>
        <taxon>Saccharibacillus</taxon>
    </lineage>
</organism>
<protein>
    <submittedName>
        <fullName evidence="1">MarR family transcriptional regulator</fullName>
    </submittedName>
</protein>
<comment type="caution">
    <text evidence="1">The sequence shown here is derived from an EMBL/GenBank/DDBJ whole genome shotgun (WGS) entry which is preliminary data.</text>
</comment>
<name>A0ACC6P932_9BACL</name>
<dbReference type="EMBL" id="JBBKAR010000018">
    <property type="protein sequence ID" value="MEJ8303436.1"/>
    <property type="molecule type" value="Genomic_DNA"/>
</dbReference>
<dbReference type="Proteomes" id="UP001380953">
    <property type="component" value="Unassembled WGS sequence"/>
</dbReference>
<proteinExistence type="predicted"/>
<evidence type="ECO:0000313" key="1">
    <source>
        <dbReference type="EMBL" id="MEJ8303436.1"/>
    </source>
</evidence>
<evidence type="ECO:0000313" key="2">
    <source>
        <dbReference type="Proteomes" id="UP001380953"/>
    </source>
</evidence>
<accession>A0ACC6P932</accession>
<keyword evidence="2" id="KW-1185">Reference proteome</keyword>